<evidence type="ECO:0000313" key="7">
    <source>
        <dbReference type="EMBL" id="LAB23058.1"/>
    </source>
</evidence>
<dbReference type="PANTHER" id="PTHR44981:SF3">
    <property type="entry name" value="PERICENTRIN"/>
    <property type="match status" value="1"/>
</dbReference>
<dbReference type="GO" id="GO:0005813">
    <property type="term" value="C:centrosome"/>
    <property type="evidence" value="ECO:0007669"/>
    <property type="project" value="UniProtKB-SubCell"/>
</dbReference>
<proteinExistence type="predicted"/>
<comment type="subcellular location">
    <subcellularLocation>
        <location evidence="1">Cytoplasm</location>
        <location evidence="1">Cytoskeleton</location>
        <location evidence="1">Microtubule organizing center</location>
        <location evidence="1">Centrosome</location>
    </subcellularLocation>
</comment>
<evidence type="ECO:0000256" key="3">
    <source>
        <dbReference type="ARBA" id="ARBA00022553"/>
    </source>
</evidence>
<reference evidence="7" key="2">
    <citation type="submission" date="2017-11" db="EMBL/GenBank/DDBJ databases">
        <title>Coralsnake Venomics: Analyses of Venom Gland Transcriptomes and Proteomes of Six Brazilian Taxa.</title>
        <authorList>
            <person name="Aird S.D."/>
            <person name="Jorge da Silva N."/>
            <person name="Qiu L."/>
            <person name="Villar-Briones A."/>
            <person name="Aparecida-Saddi V."/>
            <person name="Campos-Telles M.P."/>
            <person name="Grau M."/>
            <person name="Mikheyev A.S."/>
        </authorList>
    </citation>
    <scope>NUCLEOTIDE SEQUENCE</scope>
    <source>
        <tissue evidence="7">Venom_gland</tissue>
    </source>
</reference>
<evidence type="ECO:0000259" key="6">
    <source>
        <dbReference type="Pfam" id="PF10495"/>
    </source>
</evidence>
<keyword evidence="2" id="KW-0963">Cytoplasm</keyword>
<evidence type="ECO:0000256" key="4">
    <source>
        <dbReference type="ARBA" id="ARBA00023054"/>
    </source>
</evidence>
<dbReference type="GO" id="GO:0060090">
    <property type="term" value="F:molecular adaptor activity"/>
    <property type="evidence" value="ECO:0007669"/>
    <property type="project" value="InterPro"/>
</dbReference>
<protein>
    <recommendedName>
        <fullName evidence="6">Pericentrin/AKAP-450 centrosomal targeting domain-containing protein</fullName>
    </recommendedName>
</protein>
<name>A0A2D4LQ76_9SAUR</name>
<dbReference type="InterPro" id="IPR019528">
    <property type="entry name" value="PACT_domain"/>
</dbReference>
<feature type="domain" description="Pericentrin/AKAP-450 centrosomal targeting" evidence="6">
    <location>
        <begin position="322"/>
        <end position="403"/>
    </location>
</feature>
<dbReference type="InterPro" id="IPR028745">
    <property type="entry name" value="AKAP9/Pericentrin"/>
</dbReference>
<dbReference type="PANTHER" id="PTHR44981">
    <property type="entry name" value="PERICENTRIN-LIKE PROTEIN, ISOFORM F"/>
    <property type="match status" value="1"/>
</dbReference>
<dbReference type="AlphaFoldDB" id="A0A2D4LQ76"/>
<dbReference type="Pfam" id="PF10495">
    <property type="entry name" value="PACT_coil_coil"/>
    <property type="match status" value="1"/>
</dbReference>
<keyword evidence="3" id="KW-0597">Phosphoprotein</keyword>
<dbReference type="GO" id="GO:0007165">
    <property type="term" value="P:signal transduction"/>
    <property type="evidence" value="ECO:0007669"/>
    <property type="project" value="InterPro"/>
</dbReference>
<dbReference type="GO" id="GO:0005737">
    <property type="term" value="C:cytoplasm"/>
    <property type="evidence" value="ECO:0007669"/>
    <property type="project" value="UniProtKB-ARBA"/>
</dbReference>
<dbReference type="EMBL" id="IACM01040040">
    <property type="protein sequence ID" value="LAB23058.1"/>
    <property type="molecule type" value="Transcribed_RNA"/>
</dbReference>
<accession>A0A2D4LQ76</accession>
<reference evidence="7" key="1">
    <citation type="submission" date="2017-07" db="EMBL/GenBank/DDBJ databases">
        <authorList>
            <person name="Mikheyev A."/>
            <person name="Grau M."/>
        </authorList>
    </citation>
    <scope>NUCLEOTIDE SEQUENCE</scope>
    <source>
        <tissue evidence="7">Venom_gland</tissue>
    </source>
</reference>
<evidence type="ECO:0000256" key="2">
    <source>
        <dbReference type="ARBA" id="ARBA00022490"/>
    </source>
</evidence>
<keyword evidence="4" id="KW-0175">Coiled coil</keyword>
<evidence type="ECO:0000256" key="1">
    <source>
        <dbReference type="ARBA" id="ARBA00004300"/>
    </source>
</evidence>
<organism evidence="7">
    <name type="scientific">Micrurus spixii</name>
    <name type="common">Amazon coral snake</name>
    <dbReference type="NCBI Taxonomy" id="129469"/>
    <lineage>
        <taxon>Eukaryota</taxon>
        <taxon>Metazoa</taxon>
        <taxon>Chordata</taxon>
        <taxon>Craniata</taxon>
        <taxon>Vertebrata</taxon>
        <taxon>Euteleostomi</taxon>
        <taxon>Lepidosauria</taxon>
        <taxon>Squamata</taxon>
        <taxon>Bifurcata</taxon>
        <taxon>Unidentata</taxon>
        <taxon>Episquamata</taxon>
        <taxon>Toxicofera</taxon>
        <taxon>Serpentes</taxon>
        <taxon>Colubroidea</taxon>
        <taxon>Elapidae</taxon>
        <taxon>Elapinae</taxon>
        <taxon>Micrurus</taxon>
    </lineage>
</organism>
<evidence type="ECO:0000256" key="5">
    <source>
        <dbReference type="ARBA" id="ARBA00023212"/>
    </source>
</evidence>
<sequence length="516" mass="59314">MRLNDCGSCSKDSLQELQAQLHLERSNSTKLLAIIEKSQQQIFDSKKQIEEMHLHCKDFQEEHDLQNSVQVTGSMMQSKKQDVVHTLEVQREKEAQTKMGWKQLQSVVKSTRDQEIRTVQGERKTAQEQTECHCLRTLLEAHENQNESTLQYLQNCVRFKELQQMLEDLKKQEILFKKYNQFPSKNNYTNLTFTTDTVRLHVEQQLLENIREQLVLVAAHLSEFIYKTIDKTVNWSASNDEIVAALLHIFEIKELLASSKPVVIPTSIIHSMQASEGYTYQDKCDLLNGLKATNYAATKTNVPENKQTVMSSSPKIQKLYRKYLRAESFRKALVYQKKYLLLLLGGFQECEQATLSLIARMGIYPSPPDLNVSETRSRFFTKFRSAVRVVIAILRLKFLVRKWYKVNKKEMPLEAISSSLGRNSHPVASLEVLKRQQPFPSYAAPEGEYSNRNNLMRLASCTVKSLHHLHNRSTSFTSQTSSKDPDDSLTEYIAHLEAIQERLGILLPGQAAQGKN</sequence>
<keyword evidence="5" id="KW-0206">Cytoskeleton</keyword>